<dbReference type="InterPro" id="IPR015421">
    <property type="entry name" value="PyrdxlP-dep_Trfase_major"/>
</dbReference>
<dbReference type="SUPFAM" id="SSF53383">
    <property type="entry name" value="PLP-dependent transferases"/>
    <property type="match status" value="1"/>
</dbReference>
<gene>
    <name evidence="2" type="ORF">N656DRAFT_777652</name>
</gene>
<organism evidence="2 3">
    <name type="scientific">Canariomyces notabilis</name>
    <dbReference type="NCBI Taxonomy" id="2074819"/>
    <lineage>
        <taxon>Eukaryota</taxon>
        <taxon>Fungi</taxon>
        <taxon>Dikarya</taxon>
        <taxon>Ascomycota</taxon>
        <taxon>Pezizomycotina</taxon>
        <taxon>Sordariomycetes</taxon>
        <taxon>Sordariomycetidae</taxon>
        <taxon>Sordariales</taxon>
        <taxon>Chaetomiaceae</taxon>
        <taxon>Canariomyces</taxon>
    </lineage>
</organism>
<keyword evidence="3" id="KW-1185">Reference proteome</keyword>
<dbReference type="AlphaFoldDB" id="A0AAN6TFU3"/>
<dbReference type="GO" id="GO:0016740">
    <property type="term" value="F:transferase activity"/>
    <property type="evidence" value="ECO:0007669"/>
    <property type="project" value="UniProtKB-KW"/>
</dbReference>
<dbReference type="InterPro" id="IPR000192">
    <property type="entry name" value="Aminotrans_V_dom"/>
</dbReference>
<protein>
    <submittedName>
        <fullName evidence="2">PLP-dependent transferase</fullName>
    </submittedName>
</protein>
<dbReference type="Gene3D" id="3.90.1150.10">
    <property type="entry name" value="Aspartate Aminotransferase, domain 1"/>
    <property type="match status" value="1"/>
</dbReference>
<dbReference type="PANTHER" id="PTHR14237:SF19">
    <property type="entry name" value="MITOCHONDRIAL AMIDOXIME REDUCING COMPONENT 1"/>
    <property type="match status" value="1"/>
</dbReference>
<name>A0AAN6TFU3_9PEZI</name>
<accession>A0AAN6TFU3</accession>
<keyword evidence="2" id="KW-0808">Transferase</keyword>
<reference evidence="2" key="2">
    <citation type="submission" date="2023-05" db="EMBL/GenBank/DDBJ databases">
        <authorList>
            <consortium name="Lawrence Berkeley National Laboratory"/>
            <person name="Steindorff A."/>
            <person name="Hensen N."/>
            <person name="Bonometti L."/>
            <person name="Westerberg I."/>
            <person name="Brannstrom I.O."/>
            <person name="Guillou S."/>
            <person name="Cros-Aarteil S."/>
            <person name="Calhoun S."/>
            <person name="Haridas S."/>
            <person name="Kuo A."/>
            <person name="Mondo S."/>
            <person name="Pangilinan J."/>
            <person name="Riley R."/>
            <person name="Labutti K."/>
            <person name="Andreopoulos B."/>
            <person name="Lipzen A."/>
            <person name="Chen C."/>
            <person name="Yanf M."/>
            <person name="Daum C."/>
            <person name="Ng V."/>
            <person name="Clum A."/>
            <person name="Ohm R."/>
            <person name="Martin F."/>
            <person name="Silar P."/>
            <person name="Natvig D."/>
            <person name="Lalanne C."/>
            <person name="Gautier V."/>
            <person name="Ament-Velasquez S.L."/>
            <person name="Kruys A."/>
            <person name="Hutchinson M.I."/>
            <person name="Powell A.J."/>
            <person name="Barry K."/>
            <person name="Miller A.N."/>
            <person name="Grigoriev I.V."/>
            <person name="Debuchy R."/>
            <person name="Gladieux P."/>
            <person name="Thoren M.H."/>
            <person name="Johannesson H."/>
        </authorList>
    </citation>
    <scope>NUCLEOTIDE SEQUENCE</scope>
    <source>
        <strain evidence="2">CBS 508.74</strain>
    </source>
</reference>
<feature type="domain" description="Aminotransferase class V" evidence="1">
    <location>
        <begin position="214"/>
        <end position="518"/>
    </location>
</feature>
<sequence length="548" mass="59189">MATICDLFPEYRSTTLLDDLRRSEYDYLDANHQVYLDYTGSGLAARSQRQHHEQRLSQFPYGNPHSINPSSAAATEAIERTRARILAHVNASPADYAVVFTPNATGAARLVGEAYPFRKGTRYVLTADNHNSVNGIREFARAKKATTVYVPLAQGTDLRVGEKDVLAALAPKMKRGKTRQLVKSALNCRGGMLGRLASSLPCHHDSNRDRQVKKKGLFAYPAQSNFSGVQHPLSWVSLAQQAGYHVLLDAAAFLPTSPLDLSGPEGVKPDFVLISWYKVFGYPTGVGCLIARRDALAVLRRPWFSGGTVQAVAVSTTGSPRPTVTGDNAGAAGQHFMAEGEQALEDGTANFLSIPDVHFGLDWLAGVVGMRTVQTRVRCLTAWFLARLQSDEMRHADGRPMARIYGPRSMRARGATVAFNFLDAKGRVVDDGLVALESAAAGISLRTGCFCNPGASERALRLDINAILERLAAASAGKEGKYDGLGETESIRVAGRLAPGAVRVSFGLASTSADVDEFFAFACETYKDRVIAPIGSNFSDGSFEKKRG</sequence>
<evidence type="ECO:0000313" key="2">
    <source>
        <dbReference type="EMBL" id="KAK4113672.1"/>
    </source>
</evidence>
<evidence type="ECO:0000259" key="1">
    <source>
        <dbReference type="Pfam" id="PF00266"/>
    </source>
</evidence>
<dbReference type="Pfam" id="PF00266">
    <property type="entry name" value="Aminotran_5"/>
    <property type="match status" value="2"/>
</dbReference>
<dbReference type="InterPro" id="IPR015424">
    <property type="entry name" value="PyrdxlP-dep_Trfase"/>
</dbReference>
<evidence type="ECO:0000313" key="3">
    <source>
        <dbReference type="Proteomes" id="UP001302812"/>
    </source>
</evidence>
<dbReference type="InterPro" id="IPR015422">
    <property type="entry name" value="PyrdxlP-dep_Trfase_small"/>
</dbReference>
<feature type="domain" description="Aminotransferase class V" evidence="1">
    <location>
        <begin position="34"/>
        <end position="172"/>
    </location>
</feature>
<dbReference type="PANTHER" id="PTHR14237">
    <property type="entry name" value="MOLYBDOPTERIN COFACTOR SULFURASE MOSC"/>
    <property type="match status" value="1"/>
</dbReference>
<proteinExistence type="predicted"/>
<dbReference type="GeneID" id="89938990"/>
<dbReference type="RefSeq" id="XP_064671242.1">
    <property type="nucleotide sequence ID" value="XM_064814865.1"/>
</dbReference>
<reference evidence="2" key="1">
    <citation type="journal article" date="2023" name="Mol. Phylogenet. Evol.">
        <title>Genome-scale phylogeny and comparative genomics of the fungal order Sordariales.</title>
        <authorList>
            <person name="Hensen N."/>
            <person name="Bonometti L."/>
            <person name="Westerberg I."/>
            <person name="Brannstrom I.O."/>
            <person name="Guillou S."/>
            <person name="Cros-Aarteil S."/>
            <person name="Calhoun S."/>
            <person name="Haridas S."/>
            <person name="Kuo A."/>
            <person name="Mondo S."/>
            <person name="Pangilinan J."/>
            <person name="Riley R."/>
            <person name="LaButti K."/>
            <person name="Andreopoulos B."/>
            <person name="Lipzen A."/>
            <person name="Chen C."/>
            <person name="Yan M."/>
            <person name="Daum C."/>
            <person name="Ng V."/>
            <person name="Clum A."/>
            <person name="Steindorff A."/>
            <person name="Ohm R.A."/>
            <person name="Martin F."/>
            <person name="Silar P."/>
            <person name="Natvig D.O."/>
            <person name="Lalanne C."/>
            <person name="Gautier V."/>
            <person name="Ament-Velasquez S.L."/>
            <person name="Kruys A."/>
            <person name="Hutchinson M.I."/>
            <person name="Powell A.J."/>
            <person name="Barry K."/>
            <person name="Miller A.N."/>
            <person name="Grigoriev I.V."/>
            <person name="Debuchy R."/>
            <person name="Gladieux P."/>
            <person name="Hiltunen Thoren M."/>
            <person name="Johannesson H."/>
        </authorList>
    </citation>
    <scope>NUCLEOTIDE SEQUENCE</scope>
    <source>
        <strain evidence="2">CBS 508.74</strain>
    </source>
</reference>
<comment type="caution">
    <text evidence="2">The sequence shown here is derived from an EMBL/GenBank/DDBJ whole genome shotgun (WGS) entry which is preliminary data.</text>
</comment>
<dbReference type="Proteomes" id="UP001302812">
    <property type="component" value="Unassembled WGS sequence"/>
</dbReference>
<dbReference type="EMBL" id="MU853338">
    <property type="protein sequence ID" value="KAK4113672.1"/>
    <property type="molecule type" value="Genomic_DNA"/>
</dbReference>
<dbReference type="Gene3D" id="3.40.640.10">
    <property type="entry name" value="Type I PLP-dependent aspartate aminotransferase-like (Major domain)"/>
    <property type="match status" value="1"/>
</dbReference>